<dbReference type="Gene3D" id="3.40.50.2000">
    <property type="entry name" value="Glycogen Phosphorylase B"/>
    <property type="match status" value="2"/>
</dbReference>
<dbReference type="RefSeq" id="WP_123929666.1">
    <property type="nucleotide sequence ID" value="NZ_RKRE01000002.1"/>
</dbReference>
<dbReference type="AlphaFoldDB" id="A0A3N5BMQ5"/>
<gene>
    <name evidence="4" type="ORF">EDD75_1285</name>
</gene>
<dbReference type="InterPro" id="IPR001296">
    <property type="entry name" value="Glyco_trans_1"/>
</dbReference>
<dbReference type="InterPro" id="IPR028098">
    <property type="entry name" value="Glyco_trans_4-like_N"/>
</dbReference>
<feature type="domain" description="Glycosyl transferase family 1" evidence="2">
    <location>
        <begin position="206"/>
        <end position="362"/>
    </location>
</feature>
<dbReference type="Pfam" id="PF13439">
    <property type="entry name" value="Glyco_transf_4"/>
    <property type="match status" value="1"/>
</dbReference>
<evidence type="ECO:0000259" key="3">
    <source>
        <dbReference type="Pfam" id="PF13439"/>
    </source>
</evidence>
<keyword evidence="4" id="KW-0808">Transferase</keyword>
<dbReference type="PANTHER" id="PTHR45947">
    <property type="entry name" value="SULFOQUINOVOSYL TRANSFERASE SQD2"/>
    <property type="match status" value="1"/>
</dbReference>
<dbReference type="GO" id="GO:0016757">
    <property type="term" value="F:glycosyltransferase activity"/>
    <property type="evidence" value="ECO:0007669"/>
    <property type="project" value="InterPro"/>
</dbReference>
<evidence type="ECO:0000256" key="1">
    <source>
        <dbReference type="SAM" id="Phobius"/>
    </source>
</evidence>
<dbReference type="EMBL" id="RKRE01000002">
    <property type="protein sequence ID" value="RPF47015.1"/>
    <property type="molecule type" value="Genomic_DNA"/>
</dbReference>
<dbReference type="Proteomes" id="UP000282654">
    <property type="component" value="Unassembled WGS sequence"/>
</dbReference>
<keyword evidence="5" id="KW-1185">Reference proteome</keyword>
<feature type="domain" description="Glycosyltransferase subfamily 4-like N-terminal" evidence="3">
    <location>
        <begin position="35"/>
        <end position="187"/>
    </location>
</feature>
<keyword evidence="1" id="KW-0812">Transmembrane</keyword>
<feature type="transmembrane region" description="Helical" evidence="1">
    <location>
        <begin position="68"/>
        <end position="87"/>
    </location>
</feature>
<dbReference type="OrthoDB" id="9795068at2"/>
<reference evidence="4 5" key="1">
    <citation type="submission" date="2018-11" db="EMBL/GenBank/DDBJ databases">
        <title>Genomic Encyclopedia of Type Strains, Phase IV (KMG-IV): sequencing the most valuable type-strain genomes for metagenomic binning, comparative biology and taxonomic classification.</title>
        <authorList>
            <person name="Goeker M."/>
        </authorList>
    </citation>
    <scope>NUCLEOTIDE SEQUENCE [LARGE SCALE GENOMIC DNA]</scope>
    <source>
        <strain evidence="4 5">DSM 102936</strain>
    </source>
</reference>
<accession>A0A3N5BMQ5</accession>
<comment type="caution">
    <text evidence="4">The sequence shown here is derived from an EMBL/GenBank/DDBJ whole genome shotgun (WGS) entry which is preliminary data.</text>
</comment>
<dbReference type="Pfam" id="PF00534">
    <property type="entry name" value="Glycos_transf_1"/>
    <property type="match status" value="1"/>
</dbReference>
<name>A0A3N5BMQ5_9THEO</name>
<proteinExistence type="predicted"/>
<dbReference type="PANTHER" id="PTHR45947:SF3">
    <property type="entry name" value="SULFOQUINOVOSYL TRANSFERASE SQD2"/>
    <property type="match status" value="1"/>
</dbReference>
<keyword evidence="1" id="KW-1133">Transmembrane helix</keyword>
<keyword evidence="1" id="KW-0472">Membrane</keyword>
<protein>
    <submittedName>
        <fullName evidence="4">Glycosyltransferase involved in cell wall biosynthesis</fullName>
    </submittedName>
</protein>
<dbReference type="CDD" id="cd03801">
    <property type="entry name" value="GT4_PimA-like"/>
    <property type="match status" value="1"/>
</dbReference>
<organism evidence="4 5">
    <name type="scientific">Thermodesulfitimonas autotrophica</name>
    <dbReference type="NCBI Taxonomy" id="1894989"/>
    <lineage>
        <taxon>Bacteria</taxon>
        <taxon>Bacillati</taxon>
        <taxon>Bacillota</taxon>
        <taxon>Clostridia</taxon>
        <taxon>Thermoanaerobacterales</taxon>
        <taxon>Thermoanaerobacteraceae</taxon>
        <taxon>Thermodesulfitimonas</taxon>
    </lineage>
</organism>
<dbReference type="InterPro" id="IPR050194">
    <property type="entry name" value="Glycosyltransferase_grp1"/>
</dbReference>
<sequence>MSESGEFRICFLGGTRYSQPLDATSEKKFRLLAEAAGIFVIGFAQNLKPCRFRQHARFYLLPRLPLAGLRYLLMLTAGAALALWLILRHGIRIIVAQSPYEGFAGAVAKRLAGLLGRQVALIVESHGDFEQSLFLQRRVKLPSLYRILMRWTAGYAFKHADILRAVSDSTKEQLKRWAPGKPIVQFPAWTDIEAFLNASPEPPATAVLYAGVLTPLKGVHVLLDAFAKVIKHLPEARLWIAGREENKEYAAALRQQVVALRLNERVEFTGEVPQQELARYMARCRVFVLPSLSEALGRVVFEAMAAGKPVIGSAVGGIPEMVQDGVTGFLVPPGDPETLADRLSWLLTHPEEAAEMGKRAKAFAEKFFSPAAYQQAYRELFAKAIETLPSGQ</sequence>
<dbReference type="SUPFAM" id="SSF53756">
    <property type="entry name" value="UDP-Glycosyltransferase/glycogen phosphorylase"/>
    <property type="match status" value="1"/>
</dbReference>
<evidence type="ECO:0000313" key="5">
    <source>
        <dbReference type="Proteomes" id="UP000282654"/>
    </source>
</evidence>
<evidence type="ECO:0000313" key="4">
    <source>
        <dbReference type="EMBL" id="RPF47015.1"/>
    </source>
</evidence>
<evidence type="ECO:0000259" key="2">
    <source>
        <dbReference type="Pfam" id="PF00534"/>
    </source>
</evidence>